<gene>
    <name evidence="3" type="ORF">PMIN01_09865</name>
</gene>
<feature type="chain" id="PRO_5040484429" evidence="2">
    <location>
        <begin position="23"/>
        <end position="528"/>
    </location>
</feature>
<accession>A0A9P6KMP9</accession>
<comment type="caution">
    <text evidence="3">The sequence shown here is derived from an EMBL/GenBank/DDBJ whole genome shotgun (WGS) entry which is preliminary data.</text>
</comment>
<dbReference type="Proteomes" id="UP000756921">
    <property type="component" value="Unassembled WGS sequence"/>
</dbReference>
<organism evidence="3 4">
    <name type="scientific">Paraphaeosphaeria minitans</name>
    <dbReference type="NCBI Taxonomy" id="565426"/>
    <lineage>
        <taxon>Eukaryota</taxon>
        <taxon>Fungi</taxon>
        <taxon>Dikarya</taxon>
        <taxon>Ascomycota</taxon>
        <taxon>Pezizomycotina</taxon>
        <taxon>Dothideomycetes</taxon>
        <taxon>Pleosporomycetidae</taxon>
        <taxon>Pleosporales</taxon>
        <taxon>Massarineae</taxon>
        <taxon>Didymosphaeriaceae</taxon>
        <taxon>Paraphaeosphaeria</taxon>
    </lineage>
</organism>
<sequence>MSRTVRLTATLVPLLSPPLCISVQSLRWLTRRPPLVRLSSPPCRSLHLYKTARATTIHGMHKIMNYERYDPPTIAELDHKINILKDVENDVGGKVRETVAEGVTLGQVFDDYIEPGKILRLAGTMPRIDTPPNKDAMEKRRSADRYRDYVVFDAFSTGAQAEVGGRKATRARGNHNEITHMLGLREVKLQLGTPMTHFAQMLDKAYQFIELGCPVEFDICIRHCTDKQAAVLFKGSNPINSLDYVYKHFPHLRSDFIHKSMPIGTRWIVYPFTNSRHVQFVLGRATKRDEFGMSNFTKRVLKVQKAVIQGVEEGWAQQLPRKIRSAIARTVSSKGCAQATAPMRTRRGDLDRMWKKDENRAANEAKHQRNLAAKLGEVEKESEGEANGAAEQTYDEGYTRHLEEDADASPSLFSGEHLRKRPLGPSYSRSLLGDIQGATNQALAGEETQATLGEKGNHSFAPGSYAHNATDEIPEEKRQLWEAWTAGGKDNVSRYYVASKKDASKSRDKTWERFSKSQGKGNKKSPRQ</sequence>
<dbReference type="EMBL" id="WJXW01000011">
    <property type="protein sequence ID" value="KAF9731936.1"/>
    <property type="molecule type" value="Genomic_DNA"/>
</dbReference>
<keyword evidence="2" id="KW-0732">Signal</keyword>
<proteinExistence type="predicted"/>
<evidence type="ECO:0000313" key="4">
    <source>
        <dbReference type="Proteomes" id="UP000756921"/>
    </source>
</evidence>
<dbReference type="OrthoDB" id="3792666at2759"/>
<reference evidence="3" key="1">
    <citation type="journal article" date="2020" name="Mol. Plant Microbe Interact.">
        <title>Genome Sequence of the Biocontrol Agent Coniothyrium minitans strain Conio (IMI 134523).</title>
        <authorList>
            <person name="Patel D."/>
            <person name="Shittu T.A."/>
            <person name="Baroncelli R."/>
            <person name="Muthumeenakshi S."/>
            <person name="Osborne T.H."/>
            <person name="Janganan T.K."/>
            <person name="Sreenivasaprasad S."/>
        </authorList>
    </citation>
    <scope>NUCLEOTIDE SEQUENCE</scope>
    <source>
        <strain evidence="3">Conio</strain>
    </source>
</reference>
<feature type="compositionally biased region" description="Basic and acidic residues" evidence="1">
    <location>
        <begin position="499"/>
        <end position="515"/>
    </location>
</feature>
<evidence type="ECO:0000256" key="2">
    <source>
        <dbReference type="SAM" id="SignalP"/>
    </source>
</evidence>
<keyword evidence="4" id="KW-1185">Reference proteome</keyword>
<protein>
    <submittedName>
        <fullName evidence="3">Uncharacterized protein</fullName>
    </submittedName>
</protein>
<evidence type="ECO:0000256" key="1">
    <source>
        <dbReference type="SAM" id="MobiDB-lite"/>
    </source>
</evidence>
<evidence type="ECO:0000313" key="3">
    <source>
        <dbReference type="EMBL" id="KAF9731936.1"/>
    </source>
</evidence>
<name>A0A9P6KMP9_9PLEO</name>
<feature type="region of interest" description="Disordered" evidence="1">
    <location>
        <begin position="499"/>
        <end position="528"/>
    </location>
</feature>
<dbReference type="AlphaFoldDB" id="A0A9P6KMP9"/>
<feature type="signal peptide" evidence="2">
    <location>
        <begin position="1"/>
        <end position="22"/>
    </location>
</feature>